<organism evidence="3 4">
    <name type="scientific">Caenorhabditis remanei</name>
    <name type="common">Caenorhabditis vulgaris</name>
    <dbReference type="NCBI Taxonomy" id="31234"/>
    <lineage>
        <taxon>Eukaryota</taxon>
        <taxon>Metazoa</taxon>
        <taxon>Ecdysozoa</taxon>
        <taxon>Nematoda</taxon>
        <taxon>Chromadorea</taxon>
        <taxon>Rhabditida</taxon>
        <taxon>Rhabditina</taxon>
        <taxon>Rhabditomorpha</taxon>
        <taxon>Rhabditoidea</taxon>
        <taxon>Rhabditidae</taxon>
        <taxon>Peloderinae</taxon>
        <taxon>Caenorhabditis</taxon>
    </lineage>
</organism>
<dbReference type="KEGG" id="crq:GCK72_015449"/>
<evidence type="ECO:0000313" key="4">
    <source>
        <dbReference type="Proteomes" id="UP000483820"/>
    </source>
</evidence>
<reference evidence="3 4" key="1">
    <citation type="submission" date="2019-12" db="EMBL/GenBank/DDBJ databases">
        <title>Chromosome-level assembly of the Caenorhabditis remanei genome.</title>
        <authorList>
            <person name="Teterina A.A."/>
            <person name="Willis J.H."/>
            <person name="Phillips P.C."/>
        </authorList>
    </citation>
    <scope>NUCLEOTIDE SEQUENCE [LARGE SCALE GENOMIC DNA]</scope>
    <source>
        <strain evidence="3 4">PX506</strain>
        <tissue evidence="3">Whole organism</tissue>
    </source>
</reference>
<name>A0A6A5GWQ8_CAERE</name>
<sequence length="502" mass="58620">MLSRRERRDSETSTDSWSLVEEDRLDDDFSLNSTDNEGAELETAEPIVEEPITSDEDEDTASEKSLDSDSEDSEDSDVSVDSESEEEESDIEQEEDDIVEEGEIAIQEESEVEESEDDDVIDSEDSDLSDEEEIVEEIIAETDDMETEEAIRACKEQDYWLDEEVQADPIESRRVCRMLLAVIMFFMIFPLADIFTSWILTYQNHRLSHGVQSDLHMIDSLQSYPSMNEWITKIEEESAELRKWRRKQRSDRNSLRLLENILQRETKRAPQLKCYEVLEMLTNRSYNWRRQSDAPHFQPVKISQIPKEFPKIKVDFDVWLNYQHNISQIHARSRAQCRALAPVPPAPFSPRRVRKTQVPRHQPCFVHVNQSKWTCQKNLPSVIYNTSPNYTVMPRGFTYTEKKRGMGNFKKSKPVITTEKYDICGKKASQSMRSALKPTDQCHTRQLPKFTPRRKHIAYKAPLPCKIPTYKPTIPKKSFKPSTSDDWLQKRSQHRAQLRQRA</sequence>
<feature type="region of interest" description="Disordered" evidence="1">
    <location>
        <begin position="1"/>
        <end position="133"/>
    </location>
</feature>
<feature type="compositionally biased region" description="Basic and acidic residues" evidence="1">
    <location>
        <begin position="1"/>
        <end position="11"/>
    </location>
</feature>
<dbReference type="Proteomes" id="UP000483820">
    <property type="component" value="Chromosome IV"/>
</dbReference>
<dbReference type="RefSeq" id="XP_053585648.1">
    <property type="nucleotide sequence ID" value="XM_053730876.1"/>
</dbReference>
<keyword evidence="2" id="KW-0472">Membrane</keyword>
<keyword evidence="2" id="KW-0812">Transmembrane</keyword>
<comment type="caution">
    <text evidence="3">The sequence shown here is derived from an EMBL/GenBank/DDBJ whole genome shotgun (WGS) entry which is preliminary data.</text>
</comment>
<dbReference type="CTD" id="9817834"/>
<proteinExistence type="predicted"/>
<keyword evidence="2" id="KW-1133">Transmembrane helix</keyword>
<evidence type="ECO:0000313" key="3">
    <source>
        <dbReference type="EMBL" id="KAF1758989.1"/>
    </source>
</evidence>
<dbReference type="GeneID" id="9817834"/>
<dbReference type="EMBL" id="WUAV01000004">
    <property type="protein sequence ID" value="KAF1758989.1"/>
    <property type="molecule type" value="Genomic_DNA"/>
</dbReference>
<dbReference type="AlphaFoldDB" id="A0A6A5GWQ8"/>
<protein>
    <submittedName>
        <fullName evidence="3">Uncharacterized protein</fullName>
    </submittedName>
</protein>
<feature type="compositionally biased region" description="Acidic residues" evidence="1">
    <location>
        <begin position="68"/>
        <end position="133"/>
    </location>
</feature>
<accession>A0A6A5GWQ8</accession>
<feature type="compositionally biased region" description="Basic residues" evidence="1">
    <location>
        <begin position="491"/>
        <end position="502"/>
    </location>
</feature>
<feature type="region of interest" description="Disordered" evidence="1">
    <location>
        <begin position="472"/>
        <end position="502"/>
    </location>
</feature>
<gene>
    <name evidence="3" type="ORF">GCK72_015449</name>
</gene>
<feature type="transmembrane region" description="Helical" evidence="2">
    <location>
        <begin position="179"/>
        <end position="200"/>
    </location>
</feature>
<evidence type="ECO:0000256" key="2">
    <source>
        <dbReference type="SAM" id="Phobius"/>
    </source>
</evidence>
<evidence type="ECO:0000256" key="1">
    <source>
        <dbReference type="SAM" id="MobiDB-lite"/>
    </source>
</evidence>